<dbReference type="Proteomes" id="UP000814033">
    <property type="component" value="Unassembled WGS sequence"/>
</dbReference>
<accession>A0ACB8R7P6</accession>
<sequence length="1013" mass="113103">MFILGQEKRRRINLGGATSASSHVDILHQAKAQRSQRQDSRKRQESAAHIQAWWRGVCRRRAVKRELRLLFEADALGLNGLRALVLIGRNEEVLAQWSSAVLQEGEGAILQHFVGPERNSWLVLVRRAALLILQSAADFPQSQHTVAHLRVLDVLLSPSIAPRVLGPQGAEVTLEFTRYFLGHNLYPLLAKAISGIPIELKSSAALPLIVLLLTYPFQTINPAHSELYIAAYTQLLIGPFSLPLLPNRLPLQSITHIAANFPLSNISILASSILEVVEALATEARVHLLANLVAFVPPRYAKLDSSSLNTILQLFTALMDALPTHALDPPSRKTSVASRKHALDDSSDSESESEDITRVIAVNAFVPPPPPLPTLDARTLTRLTTLVSTGHITSLLTTTQRHPSTRPSLYAFVLSLCTVWPKQADSVLSHIVVSNGGGIARELYKGYVRSSGLGSDDSPTGLTDPARAKSWPTLLFLVDLYSTMLLTMGDDEFFSSGKNNAPRNPLTLDELTAFSRQLRNIAFTLYWREDQTDVQEGRVPGVALKWEGVREKVTKCLLALHARDSRKPFTPPGHWLVTAQIDMSSFIEAAVFEEQQIAQPVGAKALTKRQISYLSPRLGVLNNIPFTIPFEVRVSILRNFIANDMQNRGIDRHDLHRRARATVRRGHVAEDGFDKLGEADLKQPIEITFIDQFGEQEMGIDGGGVFKEFLTDLAKEVFDSNRGLWLVNKNNELYPNPGQYATEPHSLNWYRFIGRILGKALYEGILVDVVFASFFLAKWLGKQSFLDDLESLDPELYQGLVFLKHYTGDPEDLALNFTISDEEFGVAKTIELVPHGSNIAVTRSNRLEYIHRVSHYRLTRQIKRQSDAFFEGLSDMIDVKWLRMFNQQELQILLGGVNTPVDLQDLRKHTNYGGLYADDHPTIVAFWNVANTLNPEQRRLMVRFVTSVGRPPLLGFKELVPNFSIRDAGEDQSRLPTSSTCVNLLKLPRYKSEKVLKDKLLQAITSGAGFDLS</sequence>
<evidence type="ECO:0000313" key="1">
    <source>
        <dbReference type="EMBL" id="KAI0039666.1"/>
    </source>
</evidence>
<organism evidence="1 2">
    <name type="scientific">Auriscalpium vulgare</name>
    <dbReference type="NCBI Taxonomy" id="40419"/>
    <lineage>
        <taxon>Eukaryota</taxon>
        <taxon>Fungi</taxon>
        <taxon>Dikarya</taxon>
        <taxon>Basidiomycota</taxon>
        <taxon>Agaricomycotina</taxon>
        <taxon>Agaricomycetes</taxon>
        <taxon>Russulales</taxon>
        <taxon>Auriscalpiaceae</taxon>
        <taxon>Auriscalpium</taxon>
    </lineage>
</organism>
<keyword evidence="2" id="KW-1185">Reference proteome</keyword>
<dbReference type="EMBL" id="MU276276">
    <property type="protein sequence ID" value="KAI0039666.1"/>
    <property type="molecule type" value="Genomic_DNA"/>
</dbReference>
<reference evidence="1" key="1">
    <citation type="submission" date="2021-02" db="EMBL/GenBank/DDBJ databases">
        <authorList>
            <consortium name="DOE Joint Genome Institute"/>
            <person name="Ahrendt S."/>
            <person name="Looney B.P."/>
            <person name="Miyauchi S."/>
            <person name="Morin E."/>
            <person name="Drula E."/>
            <person name="Courty P.E."/>
            <person name="Chicoki N."/>
            <person name="Fauchery L."/>
            <person name="Kohler A."/>
            <person name="Kuo A."/>
            <person name="Labutti K."/>
            <person name="Pangilinan J."/>
            <person name="Lipzen A."/>
            <person name="Riley R."/>
            <person name="Andreopoulos W."/>
            <person name="He G."/>
            <person name="Johnson J."/>
            <person name="Barry K.W."/>
            <person name="Grigoriev I.V."/>
            <person name="Nagy L."/>
            <person name="Hibbett D."/>
            <person name="Henrissat B."/>
            <person name="Matheny P.B."/>
            <person name="Labbe J."/>
            <person name="Martin F."/>
        </authorList>
    </citation>
    <scope>NUCLEOTIDE SEQUENCE</scope>
    <source>
        <strain evidence="1">FP105234-sp</strain>
    </source>
</reference>
<comment type="caution">
    <text evidence="1">The sequence shown here is derived from an EMBL/GenBank/DDBJ whole genome shotgun (WGS) entry which is preliminary data.</text>
</comment>
<gene>
    <name evidence="1" type="ORF">FA95DRAFT_1653727</name>
</gene>
<protein>
    <submittedName>
        <fullName evidence="1">HECT-domain-containing protein</fullName>
    </submittedName>
</protein>
<reference evidence="1" key="2">
    <citation type="journal article" date="2022" name="New Phytol.">
        <title>Evolutionary transition to the ectomycorrhizal habit in the genomes of a hyperdiverse lineage of mushroom-forming fungi.</title>
        <authorList>
            <person name="Looney B."/>
            <person name="Miyauchi S."/>
            <person name="Morin E."/>
            <person name="Drula E."/>
            <person name="Courty P.E."/>
            <person name="Kohler A."/>
            <person name="Kuo A."/>
            <person name="LaButti K."/>
            <person name="Pangilinan J."/>
            <person name="Lipzen A."/>
            <person name="Riley R."/>
            <person name="Andreopoulos W."/>
            <person name="He G."/>
            <person name="Johnson J."/>
            <person name="Nolan M."/>
            <person name="Tritt A."/>
            <person name="Barry K.W."/>
            <person name="Grigoriev I.V."/>
            <person name="Nagy L.G."/>
            <person name="Hibbett D."/>
            <person name="Henrissat B."/>
            <person name="Matheny P.B."/>
            <person name="Labbe J."/>
            <person name="Martin F.M."/>
        </authorList>
    </citation>
    <scope>NUCLEOTIDE SEQUENCE</scope>
    <source>
        <strain evidence="1">FP105234-sp</strain>
    </source>
</reference>
<name>A0ACB8R7P6_9AGAM</name>
<proteinExistence type="predicted"/>
<evidence type="ECO:0000313" key="2">
    <source>
        <dbReference type="Proteomes" id="UP000814033"/>
    </source>
</evidence>